<evidence type="ECO:0000313" key="2">
    <source>
        <dbReference type="WBParaSite" id="RSKR_0000666025.1"/>
    </source>
</evidence>
<organism evidence="1 2">
    <name type="scientific">Rhabditophanes sp. KR3021</name>
    <dbReference type="NCBI Taxonomy" id="114890"/>
    <lineage>
        <taxon>Eukaryota</taxon>
        <taxon>Metazoa</taxon>
        <taxon>Ecdysozoa</taxon>
        <taxon>Nematoda</taxon>
        <taxon>Chromadorea</taxon>
        <taxon>Rhabditida</taxon>
        <taxon>Tylenchina</taxon>
        <taxon>Panagrolaimomorpha</taxon>
        <taxon>Strongyloidoidea</taxon>
        <taxon>Alloionematidae</taxon>
        <taxon>Rhabditophanes</taxon>
    </lineage>
</organism>
<protein>
    <submittedName>
        <fullName evidence="2">MULE domain-containing protein</fullName>
    </submittedName>
</protein>
<reference evidence="2" key="1">
    <citation type="submission" date="2016-11" db="UniProtKB">
        <authorList>
            <consortium name="WormBaseParasite"/>
        </authorList>
    </citation>
    <scope>IDENTIFICATION</scope>
    <source>
        <strain evidence="2">KR3021</strain>
    </source>
</reference>
<dbReference type="WBParaSite" id="RSKR_0000666025.1">
    <property type="protein sequence ID" value="RSKR_0000666025.1"/>
    <property type="gene ID" value="RSKR_0000666025"/>
</dbReference>
<accession>A0AC35U1K9</accession>
<sequence length="309" mass="34557">MSNVPAVKRKVRTSYSQPLKRSIVSEDLQEQTNYDLSNFEIDSLNNDLDYSVNSLNKEILIVDETSQGSNKVITSSSTSKHKFHFEINNNIAGCKHCNKEINITNGQSTASTLTMDKFVTKDDALANAIAECNLSFSSFDKESFRKILKDQFQLSRRTVVAKIRENAKIKREALLKVVRGLSYANTMDGWKSGDRSLYTYTCHYFEGEKYVAKLLGVFTPEDGTAKLVVRGLSYANTMDEWKSGDREKYVQKLLGVFTPEDGTANAICKAAKLFLKRNSLQLPEIVTSDSAAAQLKAGRKFLGGKDPIK</sequence>
<dbReference type="Proteomes" id="UP000095286">
    <property type="component" value="Unplaced"/>
</dbReference>
<proteinExistence type="predicted"/>
<evidence type="ECO:0000313" key="1">
    <source>
        <dbReference type="Proteomes" id="UP000095286"/>
    </source>
</evidence>
<name>A0AC35U1K9_9BILA</name>